<dbReference type="CDD" id="cd06222">
    <property type="entry name" value="RNase_H_like"/>
    <property type="match status" value="1"/>
</dbReference>
<dbReference type="InterPro" id="IPR012337">
    <property type="entry name" value="RNaseH-like_sf"/>
</dbReference>
<sequence>MGCSGSLQANSSLTCELYAIWKGLLLARSAGYKNIICEMDCLDALQLIQLDYSPSTVEHDLVSKIKENLLQNWSVQLSLIQRSANSVADYMARFASTTQHGYREWSTPSHEIHDRVQHDLAP</sequence>
<gene>
    <name evidence="2" type="ORF">PIB30_076485</name>
</gene>
<evidence type="ECO:0000313" key="3">
    <source>
        <dbReference type="Proteomes" id="UP001341840"/>
    </source>
</evidence>
<dbReference type="Proteomes" id="UP001341840">
    <property type="component" value="Unassembled WGS sequence"/>
</dbReference>
<organism evidence="2 3">
    <name type="scientific">Stylosanthes scabra</name>
    <dbReference type="NCBI Taxonomy" id="79078"/>
    <lineage>
        <taxon>Eukaryota</taxon>
        <taxon>Viridiplantae</taxon>
        <taxon>Streptophyta</taxon>
        <taxon>Embryophyta</taxon>
        <taxon>Tracheophyta</taxon>
        <taxon>Spermatophyta</taxon>
        <taxon>Magnoliopsida</taxon>
        <taxon>eudicotyledons</taxon>
        <taxon>Gunneridae</taxon>
        <taxon>Pentapetalae</taxon>
        <taxon>rosids</taxon>
        <taxon>fabids</taxon>
        <taxon>Fabales</taxon>
        <taxon>Fabaceae</taxon>
        <taxon>Papilionoideae</taxon>
        <taxon>50 kb inversion clade</taxon>
        <taxon>dalbergioids sensu lato</taxon>
        <taxon>Dalbergieae</taxon>
        <taxon>Pterocarpus clade</taxon>
        <taxon>Stylosanthes</taxon>
    </lineage>
</organism>
<comment type="caution">
    <text evidence="2">The sequence shown here is derived from an EMBL/GenBank/DDBJ whole genome shotgun (WGS) entry which is preliminary data.</text>
</comment>
<dbReference type="PANTHER" id="PTHR47723:SF19">
    <property type="entry name" value="POLYNUCLEOTIDYL TRANSFERASE, RIBONUCLEASE H-LIKE SUPERFAMILY PROTEIN"/>
    <property type="match status" value="1"/>
</dbReference>
<dbReference type="Gene3D" id="3.30.420.10">
    <property type="entry name" value="Ribonuclease H-like superfamily/Ribonuclease H"/>
    <property type="match status" value="1"/>
</dbReference>
<dbReference type="InterPro" id="IPR044730">
    <property type="entry name" value="RNase_H-like_dom_plant"/>
</dbReference>
<evidence type="ECO:0000259" key="1">
    <source>
        <dbReference type="Pfam" id="PF13456"/>
    </source>
</evidence>
<reference evidence="2 3" key="1">
    <citation type="journal article" date="2023" name="Plants (Basel)">
        <title>Bridging the Gap: Combining Genomics and Transcriptomics Approaches to Understand Stylosanthes scabra, an Orphan Legume from the Brazilian Caatinga.</title>
        <authorList>
            <person name="Ferreira-Neto J.R.C."/>
            <person name="da Silva M.D."/>
            <person name="Binneck E."/>
            <person name="de Melo N.F."/>
            <person name="da Silva R.H."/>
            <person name="de Melo A.L.T.M."/>
            <person name="Pandolfi V."/>
            <person name="Bustamante F.O."/>
            <person name="Brasileiro-Vidal A.C."/>
            <person name="Benko-Iseppon A.M."/>
        </authorList>
    </citation>
    <scope>NUCLEOTIDE SEQUENCE [LARGE SCALE GENOMIC DNA]</scope>
    <source>
        <tissue evidence="2">Leaves</tissue>
    </source>
</reference>
<feature type="domain" description="RNase H type-1" evidence="1">
    <location>
        <begin position="7"/>
        <end position="95"/>
    </location>
</feature>
<dbReference type="InterPro" id="IPR053151">
    <property type="entry name" value="RNase_H-like"/>
</dbReference>
<dbReference type="InterPro" id="IPR036397">
    <property type="entry name" value="RNaseH_sf"/>
</dbReference>
<protein>
    <recommendedName>
        <fullName evidence="1">RNase H type-1 domain-containing protein</fullName>
    </recommendedName>
</protein>
<accession>A0ABU6QRE0</accession>
<dbReference type="EMBL" id="JASCZI010001003">
    <property type="protein sequence ID" value="MED6114042.1"/>
    <property type="molecule type" value="Genomic_DNA"/>
</dbReference>
<proteinExistence type="predicted"/>
<dbReference type="SUPFAM" id="SSF53098">
    <property type="entry name" value="Ribonuclease H-like"/>
    <property type="match status" value="1"/>
</dbReference>
<name>A0ABU6QRE0_9FABA</name>
<dbReference type="Pfam" id="PF13456">
    <property type="entry name" value="RVT_3"/>
    <property type="match status" value="1"/>
</dbReference>
<keyword evidence="3" id="KW-1185">Reference proteome</keyword>
<dbReference type="InterPro" id="IPR002156">
    <property type="entry name" value="RNaseH_domain"/>
</dbReference>
<dbReference type="PANTHER" id="PTHR47723">
    <property type="entry name" value="OS05G0353850 PROTEIN"/>
    <property type="match status" value="1"/>
</dbReference>
<evidence type="ECO:0000313" key="2">
    <source>
        <dbReference type="EMBL" id="MED6114042.1"/>
    </source>
</evidence>